<organism evidence="1 2">
    <name type="scientific">Pseudomonas fluorescens</name>
    <dbReference type="NCBI Taxonomy" id="294"/>
    <lineage>
        <taxon>Bacteria</taxon>
        <taxon>Pseudomonadati</taxon>
        <taxon>Pseudomonadota</taxon>
        <taxon>Gammaproteobacteria</taxon>
        <taxon>Pseudomonadales</taxon>
        <taxon>Pseudomonadaceae</taxon>
        <taxon>Pseudomonas</taxon>
    </lineage>
</organism>
<dbReference type="AlphaFoldDB" id="A0A125QHW3"/>
<gene>
    <name evidence="1" type="ORF">PFLmoz3_04605</name>
</gene>
<protein>
    <submittedName>
        <fullName evidence="1">Uncharacterized protein</fullName>
    </submittedName>
</protein>
<name>A0A125QHW3_PSEFL</name>
<comment type="caution">
    <text evidence="1">The sequence shown here is derived from an EMBL/GenBank/DDBJ whole genome shotgun (WGS) entry which is preliminary data.</text>
</comment>
<proteinExistence type="predicted"/>
<accession>A0A125QHW3</accession>
<reference evidence="1 2" key="1">
    <citation type="submission" date="2015-05" db="EMBL/GenBank/DDBJ databases">
        <title>A genomic and transcriptomic approach to investigate the blue pigment phenotype in Pseudomonas fluorescens.</title>
        <authorList>
            <person name="Andreani N.A."/>
            <person name="Cardazzo B."/>
        </authorList>
    </citation>
    <scope>NUCLEOTIDE SEQUENCE [LARGE SCALE GENOMIC DNA]</scope>
    <source>
        <strain evidence="1 2">Ps_22</strain>
    </source>
</reference>
<evidence type="ECO:0000313" key="1">
    <source>
        <dbReference type="EMBL" id="KWV85782.1"/>
    </source>
</evidence>
<evidence type="ECO:0000313" key="2">
    <source>
        <dbReference type="Proteomes" id="UP000061348"/>
    </source>
</evidence>
<sequence length="241" mass="27505">MNIRDLRSGEKFDTRPCAFKTLCKVFAGFFLFVRLQLDDVKQLLLTADLLQIGDQRRLTEQEHMRATFRRTRCQRQQGFQGRFVELLGVVYQQVDFLAGQAQLHHLLENRVRLGVGDVQRLRHLAQYASRITGTAGRYHHALHRLFVGAGHQRLAQQGLAAAQRAGHHQQQLAVARKVMQLPKYRLALGGEELETRHPWCEGVVAQVIMAEERLVGMQTSHRVLLTFELGQGAVIRSQRGL</sequence>
<dbReference type="Proteomes" id="UP000061348">
    <property type="component" value="Unassembled WGS sequence"/>
</dbReference>
<dbReference type="EMBL" id="LCYA01000121">
    <property type="protein sequence ID" value="KWV85782.1"/>
    <property type="molecule type" value="Genomic_DNA"/>
</dbReference>